<proteinExistence type="predicted"/>
<dbReference type="Proteomes" id="UP000594455">
    <property type="component" value="Chromosome"/>
</dbReference>
<dbReference type="InterPro" id="IPR018658">
    <property type="entry name" value="DUF2089"/>
</dbReference>
<dbReference type="EMBL" id="CP064056">
    <property type="protein sequence ID" value="QPM75402.1"/>
    <property type="molecule type" value="Genomic_DNA"/>
</dbReference>
<name>A0A7T1B0E8_9STAP</name>
<feature type="domain" description="DUF2089" evidence="1">
    <location>
        <begin position="13"/>
        <end position="57"/>
    </location>
</feature>
<evidence type="ECO:0000313" key="3">
    <source>
        <dbReference type="Proteomes" id="UP000594455"/>
    </source>
</evidence>
<gene>
    <name evidence="2" type="ORF">ISP08_01310</name>
</gene>
<organism evidence="2 3">
    <name type="scientific">Staphylococcus lloydii</name>
    <dbReference type="NCBI Taxonomy" id="2781774"/>
    <lineage>
        <taxon>Bacteria</taxon>
        <taxon>Bacillati</taxon>
        <taxon>Bacillota</taxon>
        <taxon>Bacilli</taxon>
        <taxon>Bacillales</taxon>
        <taxon>Staphylococcaceae</taxon>
        <taxon>Staphylococcus</taxon>
    </lineage>
</organism>
<evidence type="ECO:0000259" key="1">
    <source>
        <dbReference type="Pfam" id="PF09862"/>
    </source>
</evidence>
<keyword evidence="3" id="KW-1185">Reference proteome</keyword>
<dbReference type="RefSeq" id="WP_195719065.1">
    <property type="nucleotide sequence ID" value="NZ_CP064056.1"/>
</dbReference>
<reference evidence="2 3" key="1">
    <citation type="submission" date="2020-10" db="EMBL/GenBank/DDBJ databases">
        <title>Closed genome sequences of Staphylococcus lloydii sp. nov. and Staphylococcus durrellii sp. nov. Isolated from Captive Fruit Bats (Pteropus livingstonii).</title>
        <authorList>
            <person name="Fountain K."/>
        </authorList>
    </citation>
    <scope>NUCLEOTIDE SEQUENCE [LARGE SCALE GENOMIC DNA]</scope>
    <source>
        <strain evidence="2 3">23_2_7_LY</strain>
    </source>
</reference>
<dbReference type="KEGG" id="sllo:ISP08_01310"/>
<dbReference type="AlphaFoldDB" id="A0A7T1B0E8"/>
<evidence type="ECO:0000313" key="2">
    <source>
        <dbReference type="EMBL" id="QPM75402.1"/>
    </source>
</evidence>
<accession>A0A7T1B0E8</accession>
<protein>
    <submittedName>
        <fullName evidence="2">DUF2089 family protein</fullName>
    </submittedName>
</protein>
<sequence length="99" mass="11723">MKTNDIPKWMMNLEKEDFEFIKNFVVNSGSLKSLAKYYEVSYPTVRNRLNSVIERIESAKDNEESSLVNYVRKLAIEERLDLNDAKQLLEIYSQEKEIE</sequence>
<dbReference type="Pfam" id="PF09862">
    <property type="entry name" value="DUF2089"/>
    <property type="match status" value="1"/>
</dbReference>